<dbReference type="PANTHER" id="PTHR46260:SF3">
    <property type="entry name" value="RING-TYPE DOMAIN-CONTAINING PROTEIN"/>
    <property type="match status" value="1"/>
</dbReference>
<evidence type="ECO:0008006" key="5">
    <source>
        <dbReference type="Google" id="ProtNLM"/>
    </source>
</evidence>
<sequence>MGGDHQIHSSLEVLDVEGNHWSFLAPMPSPRMDCSAVFAKESIFVTGGQDGEVLRSTCFYNPDSNEWSQGPPMINPRYGHNMVITAI</sequence>
<dbReference type="EMBL" id="HG711278">
    <property type="protein sequence ID" value="CDJ48741.1"/>
    <property type="molecule type" value="Genomic_DNA"/>
</dbReference>
<dbReference type="Gene3D" id="2.120.10.80">
    <property type="entry name" value="Kelch-type beta propeller"/>
    <property type="match status" value="1"/>
</dbReference>
<reference evidence="3" key="1">
    <citation type="submission" date="2013-10" db="EMBL/GenBank/DDBJ databases">
        <title>Genomic analysis of the causative agents of coccidiosis in chickens.</title>
        <authorList>
            <person name="Reid A.J."/>
            <person name="Blake D."/>
            <person name="Billington K."/>
            <person name="Browne H."/>
            <person name="Dunn M."/>
            <person name="Hung S."/>
            <person name="Kawahara F."/>
            <person name="Miranda-Saavedra D."/>
            <person name="Mourier T."/>
            <person name="Nagra H."/>
            <person name="Otto T.D."/>
            <person name="Rawlings N."/>
            <person name="Sanchez A."/>
            <person name="Sanders M."/>
            <person name="Subramaniam C."/>
            <person name="Tay Y."/>
            <person name="Dear P."/>
            <person name="Doerig C."/>
            <person name="Gruber A."/>
            <person name="Parkinson J."/>
            <person name="Shirley M."/>
            <person name="Wan K.L."/>
            <person name="Berriman M."/>
            <person name="Tomley F."/>
            <person name="Pain A."/>
        </authorList>
    </citation>
    <scope>NUCLEOTIDE SEQUENCE [LARGE SCALE GENOMIC DNA]</scope>
    <source>
        <strain evidence="3">Houghton</strain>
    </source>
</reference>
<dbReference type="SMART" id="SM00612">
    <property type="entry name" value="Kelch"/>
    <property type="match status" value="2"/>
</dbReference>
<protein>
    <recommendedName>
        <fullName evidence="5">Kelch motif domain-containing protein</fullName>
    </recommendedName>
</protein>
<name>U6LEY3_9EIME</name>
<dbReference type="PANTHER" id="PTHR46260">
    <property type="entry name" value="RING-TYPE DOMAIN-CONTAINING PROTEIN"/>
    <property type="match status" value="1"/>
</dbReference>
<evidence type="ECO:0000256" key="2">
    <source>
        <dbReference type="ARBA" id="ARBA00022737"/>
    </source>
</evidence>
<organism evidence="3 4">
    <name type="scientific">Eimeria brunetti</name>
    <dbReference type="NCBI Taxonomy" id="51314"/>
    <lineage>
        <taxon>Eukaryota</taxon>
        <taxon>Sar</taxon>
        <taxon>Alveolata</taxon>
        <taxon>Apicomplexa</taxon>
        <taxon>Conoidasida</taxon>
        <taxon>Coccidia</taxon>
        <taxon>Eucoccidiorida</taxon>
        <taxon>Eimeriorina</taxon>
        <taxon>Eimeriidae</taxon>
        <taxon>Eimeria</taxon>
    </lineage>
</organism>
<keyword evidence="4" id="KW-1185">Reference proteome</keyword>
<dbReference type="AlphaFoldDB" id="U6LEY3"/>
<accession>U6LEY3</accession>
<dbReference type="InterPro" id="IPR051746">
    <property type="entry name" value="Kelch_domain_containing_8"/>
</dbReference>
<dbReference type="Pfam" id="PF01344">
    <property type="entry name" value="Kelch_1"/>
    <property type="match status" value="2"/>
</dbReference>
<reference evidence="3" key="2">
    <citation type="submission" date="2013-10" db="EMBL/GenBank/DDBJ databases">
        <authorList>
            <person name="Aslett M."/>
        </authorList>
    </citation>
    <scope>NUCLEOTIDE SEQUENCE [LARGE SCALE GENOMIC DNA]</scope>
    <source>
        <strain evidence="3">Houghton</strain>
    </source>
</reference>
<evidence type="ECO:0000256" key="1">
    <source>
        <dbReference type="ARBA" id="ARBA00022441"/>
    </source>
</evidence>
<keyword evidence="2" id="KW-0677">Repeat</keyword>
<dbReference type="Proteomes" id="UP000030750">
    <property type="component" value="Unassembled WGS sequence"/>
</dbReference>
<dbReference type="InterPro" id="IPR015915">
    <property type="entry name" value="Kelch-typ_b-propeller"/>
</dbReference>
<evidence type="ECO:0000313" key="4">
    <source>
        <dbReference type="Proteomes" id="UP000030750"/>
    </source>
</evidence>
<keyword evidence="1" id="KW-0880">Kelch repeat</keyword>
<dbReference type="InterPro" id="IPR006652">
    <property type="entry name" value="Kelch_1"/>
</dbReference>
<dbReference type="SUPFAM" id="SSF117281">
    <property type="entry name" value="Kelch motif"/>
    <property type="match status" value="1"/>
</dbReference>
<dbReference type="VEuPathDB" id="ToxoDB:EBH_0052680"/>
<proteinExistence type="predicted"/>
<evidence type="ECO:0000313" key="3">
    <source>
        <dbReference type="EMBL" id="CDJ48741.1"/>
    </source>
</evidence>
<gene>
    <name evidence="3" type="ORF">EBH_0052680</name>
</gene>
<dbReference type="OrthoDB" id="191037at2759"/>